<dbReference type="GO" id="GO:1990351">
    <property type="term" value="C:transporter complex"/>
    <property type="evidence" value="ECO:0007669"/>
    <property type="project" value="TreeGrafter"/>
</dbReference>
<dbReference type="eggNOG" id="COG1452">
    <property type="taxonomic scope" value="Bacteria"/>
</dbReference>
<proteinExistence type="inferred from homology"/>
<dbReference type="RefSeq" id="WP_013638300.1">
    <property type="nucleotide sequence ID" value="NC_015185.1"/>
</dbReference>
<evidence type="ECO:0000313" key="2">
    <source>
        <dbReference type="EMBL" id="ADY73344.1"/>
    </source>
</evidence>
<accession>F0S3C2</accession>
<dbReference type="HAMAP" id="MF_01411">
    <property type="entry name" value="LPS_assembly_LptD"/>
    <property type="match status" value="1"/>
</dbReference>
<keyword evidence="3" id="KW-1185">Reference proteome</keyword>
<dbReference type="InterPro" id="IPR050218">
    <property type="entry name" value="LptD"/>
</dbReference>
<feature type="chain" id="PRO_5003260019" evidence="1">
    <location>
        <begin position="20"/>
        <end position="650"/>
    </location>
</feature>
<dbReference type="PANTHER" id="PTHR30189:SF1">
    <property type="entry name" value="LPS-ASSEMBLY PROTEIN LPTD"/>
    <property type="match status" value="1"/>
</dbReference>
<dbReference type="GO" id="GO:0009279">
    <property type="term" value="C:cell outer membrane"/>
    <property type="evidence" value="ECO:0007669"/>
    <property type="project" value="InterPro"/>
</dbReference>
<organism evidence="2 3">
    <name type="scientific">Desulfurobacterium thermolithotrophum (strain DSM 11699 / BSA)</name>
    <dbReference type="NCBI Taxonomy" id="868864"/>
    <lineage>
        <taxon>Bacteria</taxon>
        <taxon>Pseudomonadati</taxon>
        <taxon>Aquificota</taxon>
        <taxon>Aquificia</taxon>
        <taxon>Desulfurobacteriales</taxon>
        <taxon>Desulfurobacteriaceae</taxon>
        <taxon>Desulfurobacterium</taxon>
    </lineage>
</organism>
<dbReference type="KEGG" id="dte:Dester_0697"/>
<dbReference type="InterPro" id="IPR020889">
    <property type="entry name" value="LipoPS_assembly_LptD"/>
</dbReference>
<name>F0S3C2_DESTD</name>
<dbReference type="GO" id="GO:0043165">
    <property type="term" value="P:Gram-negative-bacterium-type cell outer membrane assembly"/>
    <property type="evidence" value="ECO:0007669"/>
    <property type="project" value="InterPro"/>
</dbReference>
<gene>
    <name evidence="2" type="ordered locus">Dester_0697</name>
</gene>
<feature type="signal peptide" evidence="1">
    <location>
        <begin position="1"/>
        <end position="19"/>
    </location>
</feature>
<dbReference type="Proteomes" id="UP000007102">
    <property type="component" value="Chromosome"/>
</dbReference>
<evidence type="ECO:0000256" key="1">
    <source>
        <dbReference type="SAM" id="SignalP"/>
    </source>
</evidence>
<dbReference type="GO" id="GO:0015920">
    <property type="term" value="P:lipopolysaccharide transport"/>
    <property type="evidence" value="ECO:0007669"/>
    <property type="project" value="InterPro"/>
</dbReference>
<dbReference type="OrthoDB" id="9760225at2"/>
<keyword evidence="1" id="KW-0732">Signal</keyword>
<evidence type="ECO:0000313" key="3">
    <source>
        <dbReference type="Proteomes" id="UP000007102"/>
    </source>
</evidence>
<dbReference type="Gene3D" id="2.60.450.10">
    <property type="entry name" value="Lipopolysaccharide (LPS) transport protein A like domain"/>
    <property type="match status" value="1"/>
</dbReference>
<dbReference type="EMBL" id="CP002543">
    <property type="protein sequence ID" value="ADY73344.1"/>
    <property type="molecule type" value="Genomic_DNA"/>
</dbReference>
<dbReference type="InParanoid" id="F0S3C2"/>
<dbReference type="STRING" id="868864.Dester_0697"/>
<dbReference type="FunCoup" id="F0S3C2">
    <property type="interactions" value="87"/>
</dbReference>
<dbReference type="PANTHER" id="PTHR30189">
    <property type="entry name" value="LPS-ASSEMBLY PROTEIN"/>
    <property type="match status" value="1"/>
</dbReference>
<protein>
    <submittedName>
        <fullName evidence="2">Organic solvent tolerance protein</fullName>
    </submittedName>
</protein>
<sequence length="650" mass="75915">MRKFFLTAVFLLVGVNALSSEIPVHITADRLSGNVNEKVVAEGKAIITYDDVVITGDKATYDRKNGLLKVSGNVVIKEGEVELHCQNIVYNLITKKTVLEKVSGRLSLTDYLKADRVERISEEKWIAYDGEYTPCSHTCPDWSVGARKFNILIGKSFKGKWISFRIKEIPVLVAPYLSGPIVEKRTSGFLFPRISYRSDDGLVYKQPFYLVLGRSADLTLAYEKRFRNGNAQSGEFRYVLSQDSKGDIYFYKIDRKEGKDWKLSFSHSFSPSDFFYGRSDIELINSRRFFKSTDTFNIEEKTKQYTKSDLTVSKLWKHFILNINAVYLNNLDGSTDTVYQRFPTVNFYLLDVPIWKTPFTLSADSELTYFYRKAGNSGYRFNIEPAIRYSKFFGRFKNTAKWAILLTKYQHGGKRNIFKFSNVLTTDFHSSISNDISLSFNPELQFHFIENENQSNNPFYDDSDRVEKEKTLIPSLTTYIYKSGKSIGRLSLSAFYNFYNKENPWNLWKLDIDTSPFSWFHLEETIYYSPYNNEIRRTNTFLSTKLLKVSVWLNHYYDFDSVLNANYLRWGLSLPINKILSFSYQQRYDLKLSEDREREYGFSVNRGCWNGRLSYRWVRNYDNTIDYQILLTINLVKLGNYGYTFTGKKK</sequence>
<reference evidence="3" key="2">
    <citation type="submission" date="2011-02" db="EMBL/GenBank/DDBJ databases">
        <title>The complete genome of Desulfurobacterium thermolithotrophum DSM 11699.</title>
        <authorList>
            <consortium name="US DOE Joint Genome Institute (JGI-PGF)"/>
            <person name="Lucas S."/>
            <person name="Copeland A."/>
            <person name="Lapidus A."/>
            <person name="Bruce D."/>
            <person name="Goodwin L."/>
            <person name="Pitluck S."/>
            <person name="Kyrpides N."/>
            <person name="Mavromatis K."/>
            <person name="Pagani I."/>
            <person name="Ivanova N."/>
            <person name="Mikhailova N."/>
            <person name="Daligault H."/>
            <person name="Detter J.C."/>
            <person name="Tapia R."/>
            <person name="Han C."/>
            <person name="Land M."/>
            <person name="Hauser L."/>
            <person name="Markowitz V."/>
            <person name="Cheng J.-F."/>
            <person name="Hugenholtz P."/>
            <person name="Woyke T."/>
            <person name="Wu D."/>
            <person name="Spring S."/>
            <person name="Brambilla E."/>
            <person name="Klenk H.-P."/>
            <person name="Eisen J.A."/>
        </authorList>
    </citation>
    <scope>NUCLEOTIDE SEQUENCE [LARGE SCALE GENOMIC DNA]</scope>
    <source>
        <strain evidence="3">DSM 11699 / BSA</strain>
    </source>
</reference>
<dbReference type="HOGENOM" id="CLU_009039_4_1_0"/>
<dbReference type="AlphaFoldDB" id="F0S3C2"/>
<reference evidence="2 3" key="1">
    <citation type="journal article" date="2011" name="Stand. Genomic Sci.">
        <title>Complete genome sequence of the thermophilic sulfur-reducer Desulfurobacterium thermolithotrophum type strain (BSA(T)) from a deep-sea hydrothermal vent.</title>
        <authorList>
            <person name="Goker M."/>
            <person name="Daligault H."/>
            <person name="Mwirichia R."/>
            <person name="Lapidus A."/>
            <person name="Lucas S."/>
            <person name="Deshpande S."/>
            <person name="Pagani I."/>
            <person name="Tapia R."/>
            <person name="Cheng J.F."/>
            <person name="Goodwin L."/>
            <person name="Pitluck S."/>
            <person name="Liolios K."/>
            <person name="Ivanova N."/>
            <person name="Mavromatis K."/>
            <person name="Mikhailova N."/>
            <person name="Pati A."/>
            <person name="Chen A."/>
            <person name="Palaniappan K."/>
            <person name="Han C."/>
            <person name="Land M."/>
            <person name="Hauser L."/>
            <person name="Pan C."/>
            <person name="Brambilla E.M."/>
            <person name="Rohde M."/>
            <person name="Spring S."/>
            <person name="Sikorski J."/>
            <person name="Wirth R."/>
            <person name="Detter J.C."/>
            <person name="Woyke T."/>
            <person name="Bristow J."/>
            <person name="Eisen J.A."/>
            <person name="Markowitz V."/>
            <person name="Hugenholtz P."/>
            <person name="Kyrpides N.C."/>
            <person name="Klenk H.P."/>
        </authorList>
    </citation>
    <scope>NUCLEOTIDE SEQUENCE [LARGE SCALE GENOMIC DNA]</scope>
    <source>
        <strain evidence="3">DSM 11699 / BSA</strain>
    </source>
</reference>